<protein>
    <submittedName>
        <fullName evidence="1">Uncharacterized protein</fullName>
    </submittedName>
</protein>
<sequence>MMVLLALQRMVLLEMRMDAQFKDIEVFVDSKTVLSILQHGRTTAGPMQVYMEKKLRLLQELLGERLNCICFTYIETKSNLA</sequence>
<reference evidence="1 2" key="1">
    <citation type="submission" date="2020-04" db="EMBL/GenBank/DDBJ databases">
        <title>Perkinsus olseni comparative genomics.</title>
        <authorList>
            <person name="Bogema D.R."/>
        </authorList>
    </citation>
    <scope>NUCLEOTIDE SEQUENCE [LARGE SCALE GENOMIC DNA]</scope>
    <source>
        <strain evidence="1 2">ATCC PRA-207</strain>
    </source>
</reference>
<comment type="caution">
    <text evidence="1">The sequence shown here is derived from an EMBL/GenBank/DDBJ whole genome shotgun (WGS) entry which is preliminary data.</text>
</comment>
<evidence type="ECO:0000313" key="2">
    <source>
        <dbReference type="Proteomes" id="UP000553632"/>
    </source>
</evidence>
<gene>
    <name evidence="1" type="ORF">FOZ63_022306</name>
</gene>
<keyword evidence="2" id="KW-1185">Reference proteome</keyword>
<accession>A0A7J6UMG6</accession>
<dbReference type="EMBL" id="JABANO010001407">
    <property type="protein sequence ID" value="KAF4758464.1"/>
    <property type="molecule type" value="Genomic_DNA"/>
</dbReference>
<name>A0A7J6UMG6_PEROL</name>
<evidence type="ECO:0000313" key="1">
    <source>
        <dbReference type="EMBL" id="KAF4758464.1"/>
    </source>
</evidence>
<organism evidence="1 2">
    <name type="scientific">Perkinsus olseni</name>
    <name type="common">Perkinsus atlanticus</name>
    <dbReference type="NCBI Taxonomy" id="32597"/>
    <lineage>
        <taxon>Eukaryota</taxon>
        <taxon>Sar</taxon>
        <taxon>Alveolata</taxon>
        <taxon>Perkinsozoa</taxon>
        <taxon>Perkinsea</taxon>
        <taxon>Perkinsida</taxon>
        <taxon>Perkinsidae</taxon>
        <taxon>Perkinsus</taxon>
    </lineage>
</organism>
<feature type="non-terminal residue" evidence="1">
    <location>
        <position position="81"/>
    </location>
</feature>
<dbReference type="Proteomes" id="UP000553632">
    <property type="component" value="Unassembled WGS sequence"/>
</dbReference>
<dbReference type="AlphaFoldDB" id="A0A7J6UMG6"/>
<proteinExistence type="predicted"/>